<dbReference type="OrthoDB" id="69989at2759"/>
<dbReference type="GO" id="GO:0031293">
    <property type="term" value="P:membrane protein intracellular domain proteolysis"/>
    <property type="evidence" value="ECO:0007669"/>
    <property type="project" value="TreeGrafter"/>
</dbReference>
<feature type="transmembrane region" description="Helical" evidence="6">
    <location>
        <begin position="88"/>
        <end position="108"/>
    </location>
</feature>
<dbReference type="GO" id="GO:1905897">
    <property type="term" value="P:regulation of response to endoplasmic reticulum stress"/>
    <property type="evidence" value="ECO:0007669"/>
    <property type="project" value="TreeGrafter"/>
</dbReference>
<feature type="transmembrane region" description="Helical" evidence="6">
    <location>
        <begin position="60"/>
        <end position="82"/>
    </location>
</feature>
<evidence type="ECO:0000313" key="9">
    <source>
        <dbReference type="Proteomes" id="UP000250235"/>
    </source>
</evidence>
<gene>
    <name evidence="8" type="ORF">F511_37396</name>
</gene>
<dbReference type="GO" id="GO:0012505">
    <property type="term" value="C:endomembrane system"/>
    <property type="evidence" value="ECO:0007669"/>
    <property type="project" value="UniProtKB-SubCell"/>
</dbReference>
<dbReference type="GO" id="GO:0016020">
    <property type="term" value="C:membrane"/>
    <property type="evidence" value="ECO:0007669"/>
    <property type="project" value="InterPro"/>
</dbReference>
<keyword evidence="8" id="KW-0645">Protease</keyword>
<reference evidence="8 9" key="1">
    <citation type="journal article" date="2015" name="Proc. Natl. Acad. Sci. U.S.A.">
        <title>The resurrection genome of Boea hygrometrica: A blueprint for survival of dehydration.</title>
        <authorList>
            <person name="Xiao L."/>
            <person name="Yang G."/>
            <person name="Zhang L."/>
            <person name="Yang X."/>
            <person name="Zhao S."/>
            <person name="Ji Z."/>
            <person name="Zhou Q."/>
            <person name="Hu M."/>
            <person name="Wang Y."/>
            <person name="Chen M."/>
            <person name="Xu Y."/>
            <person name="Jin H."/>
            <person name="Xiao X."/>
            <person name="Hu G."/>
            <person name="Bao F."/>
            <person name="Hu Y."/>
            <person name="Wan P."/>
            <person name="Li L."/>
            <person name="Deng X."/>
            <person name="Kuang T."/>
            <person name="Xiang C."/>
            <person name="Zhu J.K."/>
            <person name="Oliver M.J."/>
            <person name="He Y."/>
        </authorList>
    </citation>
    <scope>NUCLEOTIDE SEQUENCE [LARGE SCALE GENOMIC DNA]</scope>
    <source>
        <strain evidence="9">cv. XS01</strain>
    </source>
</reference>
<keyword evidence="8" id="KW-0378">Hydrolase</keyword>
<accession>A0A2Z7CPJ3</accession>
<dbReference type="PANTHER" id="PTHR13325:SF3">
    <property type="entry name" value="MEMBRANE-BOUND TRANSCRIPTION FACTOR SITE-2 PROTEASE"/>
    <property type="match status" value="1"/>
</dbReference>
<evidence type="ECO:0000256" key="6">
    <source>
        <dbReference type="SAM" id="Phobius"/>
    </source>
</evidence>
<dbReference type="Proteomes" id="UP000250235">
    <property type="component" value="Unassembled WGS sequence"/>
</dbReference>
<evidence type="ECO:0000256" key="5">
    <source>
        <dbReference type="ARBA" id="ARBA00032658"/>
    </source>
</evidence>
<keyword evidence="4 6" id="KW-0472">Membrane</keyword>
<dbReference type="PANTHER" id="PTHR13325">
    <property type="entry name" value="PROTEASE M50 MEMBRANE-BOUND TRANSCRIPTION FACTOR SITE 2 PROTEASE"/>
    <property type="match status" value="1"/>
</dbReference>
<evidence type="ECO:0000256" key="2">
    <source>
        <dbReference type="ARBA" id="ARBA00022692"/>
    </source>
</evidence>
<keyword evidence="2 6" id="KW-0812">Transmembrane</keyword>
<name>A0A2Z7CPJ3_9LAMI</name>
<comment type="subcellular location">
    <subcellularLocation>
        <location evidence="1">Endomembrane system</location>
        <topology evidence="1">Multi-pass membrane protein</topology>
    </subcellularLocation>
</comment>
<keyword evidence="3 6" id="KW-1133">Transmembrane helix</keyword>
<evidence type="ECO:0000313" key="8">
    <source>
        <dbReference type="EMBL" id="KZV46716.1"/>
    </source>
</evidence>
<dbReference type="PRINTS" id="PR01000">
    <property type="entry name" value="SREBPS2PTASE"/>
</dbReference>
<evidence type="ECO:0000256" key="1">
    <source>
        <dbReference type="ARBA" id="ARBA00004127"/>
    </source>
</evidence>
<feature type="transmembrane region" description="Helical" evidence="6">
    <location>
        <begin position="152"/>
        <end position="176"/>
    </location>
</feature>
<evidence type="ECO:0000259" key="7">
    <source>
        <dbReference type="Pfam" id="PF02163"/>
    </source>
</evidence>
<feature type="transmembrane region" description="Helical" evidence="6">
    <location>
        <begin position="120"/>
        <end position="140"/>
    </location>
</feature>
<dbReference type="GO" id="GO:0004222">
    <property type="term" value="F:metalloendopeptidase activity"/>
    <property type="evidence" value="ECO:0007669"/>
    <property type="project" value="InterPro"/>
</dbReference>
<evidence type="ECO:0000256" key="3">
    <source>
        <dbReference type="ARBA" id="ARBA00022989"/>
    </source>
</evidence>
<keyword evidence="9" id="KW-1185">Reference proteome</keyword>
<proteinExistence type="predicted"/>
<dbReference type="GO" id="GO:0005737">
    <property type="term" value="C:cytoplasm"/>
    <property type="evidence" value="ECO:0007669"/>
    <property type="project" value="TreeGrafter"/>
</dbReference>
<dbReference type="InterPro" id="IPR001193">
    <property type="entry name" value="MBTPS2"/>
</dbReference>
<dbReference type="InterPro" id="IPR008915">
    <property type="entry name" value="Peptidase_M50"/>
</dbReference>
<evidence type="ECO:0000256" key="4">
    <source>
        <dbReference type="ARBA" id="ARBA00023136"/>
    </source>
</evidence>
<dbReference type="AlphaFoldDB" id="A0A2Z7CPJ3"/>
<protein>
    <recommendedName>
        <fullName evidence="5">Endopeptidase S2P</fullName>
    </recommendedName>
</protein>
<feature type="transmembrane region" description="Helical" evidence="6">
    <location>
        <begin position="465"/>
        <end position="487"/>
    </location>
</feature>
<sequence>MMDDRRGRRWRSNPALLPLRSFTSLLSNTVSCWYCDFKFLILNEPVFHFGRRYSSADRWFRVWFTMGIGFGMAALVGVTAFTGLNISFTSFVCLCASSIVSVLVHEFGHALAAASEGVHIEYIAIFLAVFFPGALVAFNYASLQALPAVASLRIYCAGIWHNAVFCAVCTFMLLFLPYILSPFYTYGEGPMVMDVAQSSPLSSYLSPRDVIVSLDNTLVHTTEEWRRTIMLLTEQSKLETVVGHKGYCVPHSLIQENAHTLGKGNDTTCPNEFTAFVSAPCLDSSVYDDNEPDISLLKRWESIQCLDASDVVKLKKCSYNKMETPINRSGCVCSEVESCLSPVQHPGQQWAEITFSRSDCQNVGNSDATDFISQERSCLQTFVFVGDLISMAHSIHLTSYQPRLYAEFAAHLPNTLERIFMCTFHVSMLLALLNSLPVYFLDGESILEAIIHLKFISLNSSKRRLILRCCLLGGTMISVTLFLQMVLHRVV</sequence>
<organism evidence="8 9">
    <name type="scientific">Dorcoceras hygrometricum</name>
    <dbReference type="NCBI Taxonomy" id="472368"/>
    <lineage>
        <taxon>Eukaryota</taxon>
        <taxon>Viridiplantae</taxon>
        <taxon>Streptophyta</taxon>
        <taxon>Embryophyta</taxon>
        <taxon>Tracheophyta</taxon>
        <taxon>Spermatophyta</taxon>
        <taxon>Magnoliopsida</taxon>
        <taxon>eudicotyledons</taxon>
        <taxon>Gunneridae</taxon>
        <taxon>Pentapetalae</taxon>
        <taxon>asterids</taxon>
        <taxon>lamiids</taxon>
        <taxon>Lamiales</taxon>
        <taxon>Gesneriaceae</taxon>
        <taxon>Didymocarpoideae</taxon>
        <taxon>Trichosporeae</taxon>
        <taxon>Loxocarpinae</taxon>
        <taxon>Dorcoceras</taxon>
    </lineage>
</organism>
<dbReference type="Pfam" id="PF02163">
    <property type="entry name" value="Peptidase_M50"/>
    <property type="match status" value="1"/>
</dbReference>
<feature type="domain" description="Peptidase M50" evidence="7">
    <location>
        <begin position="99"/>
        <end position="452"/>
    </location>
</feature>
<dbReference type="EMBL" id="KQ995398">
    <property type="protein sequence ID" value="KZV46716.1"/>
    <property type="molecule type" value="Genomic_DNA"/>
</dbReference>